<dbReference type="Pfam" id="PF22505">
    <property type="entry name" value="RNase_J_b_CASP"/>
    <property type="match status" value="1"/>
</dbReference>
<keyword evidence="9" id="KW-1185">Reference proteome</keyword>
<sequence length="452" mass="49580">MTPTDKDFWFVPLGGCGEIGMNLNLYGHADQWLMIDCGVTFEKAPNGGNRVEMPDPLFIANRSERLLGLIATHAHEDHIGAIAHLWGQLRCPVYATPFTRQVLLRKLRQLGVDAPVYTINPGDTLSLGEFTVRLLPITHSTPETCALFIETPVGRVLHTADWKLDPAPVSGPAIDPGLFRSLARQGIDSIVCDSTNAPQAGHSLSEAELFEDLLKLVRSSSGRVVVSCFASNIARLQTLGYVAHMAGRHLGLLGRSLHNMTQCARAAGYLQEHFRPVSTFELGYLPRHEILLVATGSQGESGAALQRMAAGNHPDMQLEPGDMVIFSAKTIPGNEVEVARLIQTLKAMQVQVVHADESDLALHASGHPYADELAEMYRWVLPRIAIPVHGEPRHMRCNAKIAKAAGVPFQLEGRNGDCFDLLNATVKRTAVPTGRLWLDERKRELNKVEEIC</sequence>
<evidence type="ECO:0000313" key="9">
    <source>
        <dbReference type="Proteomes" id="UP000065641"/>
    </source>
</evidence>
<dbReference type="Pfam" id="PF07521">
    <property type="entry name" value="RMMBL"/>
    <property type="match status" value="1"/>
</dbReference>
<dbReference type="STRING" id="1249552.PS2015_2846"/>
<keyword evidence="1" id="KW-0540">Nuclease</keyword>
<evidence type="ECO:0000256" key="2">
    <source>
        <dbReference type="ARBA" id="ARBA00022723"/>
    </source>
</evidence>
<evidence type="ECO:0000256" key="3">
    <source>
        <dbReference type="ARBA" id="ARBA00022801"/>
    </source>
</evidence>
<dbReference type="EMBL" id="CP013189">
    <property type="protein sequence ID" value="ALO47476.1"/>
    <property type="molecule type" value="Genomic_DNA"/>
</dbReference>
<dbReference type="OrthoDB" id="9803916at2"/>
<dbReference type="GO" id="GO:0004527">
    <property type="term" value="F:exonuclease activity"/>
    <property type="evidence" value="ECO:0007669"/>
    <property type="project" value="UniProtKB-KW"/>
</dbReference>
<evidence type="ECO:0000256" key="5">
    <source>
        <dbReference type="ARBA" id="ARBA00022839"/>
    </source>
</evidence>
<dbReference type="Pfam" id="PF00753">
    <property type="entry name" value="Lactamase_B"/>
    <property type="match status" value="1"/>
</dbReference>
<organism evidence="8 9">
    <name type="scientific">Pseudohongiella spirulinae</name>
    <dbReference type="NCBI Taxonomy" id="1249552"/>
    <lineage>
        <taxon>Bacteria</taxon>
        <taxon>Pseudomonadati</taxon>
        <taxon>Pseudomonadota</taxon>
        <taxon>Gammaproteobacteria</taxon>
        <taxon>Pseudomonadales</taxon>
        <taxon>Pseudohongiellaceae</taxon>
        <taxon>Pseudohongiella</taxon>
    </lineage>
</organism>
<dbReference type="PANTHER" id="PTHR43694:SF1">
    <property type="entry name" value="RIBONUCLEASE J"/>
    <property type="match status" value="1"/>
</dbReference>
<dbReference type="InterPro" id="IPR001279">
    <property type="entry name" value="Metallo-B-lactamas"/>
</dbReference>
<reference evidence="8 9" key="1">
    <citation type="submission" date="2015-11" db="EMBL/GenBank/DDBJ databases">
        <authorList>
            <person name="Zhang Y."/>
            <person name="Guo Z."/>
        </authorList>
    </citation>
    <scope>NUCLEOTIDE SEQUENCE [LARGE SCALE GENOMIC DNA]</scope>
    <source>
        <strain evidence="8 9">KCTC 32221</strain>
    </source>
</reference>
<dbReference type="Proteomes" id="UP000065641">
    <property type="component" value="Chromosome"/>
</dbReference>
<evidence type="ECO:0000313" key="8">
    <source>
        <dbReference type="EMBL" id="ALO47476.1"/>
    </source>
</evidence>
<keyword evidence="2" id="KW-0479">Metal-binding</keyword>
<evidence type="ECO:0000259" key="7">
    <source>
        <dbReference type="SMART" id="SM00849"/>
    </source>
</evidence>
<evidence type="ECO:0000256" key="1">
    <source>
        <dbReference type="ARBA" id="ARBA00022722"/>
    </source>
</evidence>
<dbReference type="InterPro" id="IPR042173">
    <property type="entry name" value="RNase_J_2"/>
</dbReference>
<dbReference type="CDD" id="cd07714">
    <property type="entry name" value="RNaseJ_MBL-fold"/>
    <property type="match status" value="1"/>
</dbReference>
<dbReference type="RefSeq" id="WP_058022864.1">
    <property type="nucleotide sequence ID" value="NZ_CP013189.1"/>
</dbReference>
<evidence type="ECO:0000256" key="4">
    <source>
        <dbReference type="ARBA" id="ARBA00022833"/>
    </source>
</evidence>
<keyword evidence="4" id="KW-0862">Zinc</keyword>
<dbReference type="Gene3D" id="3.60.15.10">
    <property type="entry name" value="Ribonuclease Z/Hydroxyacylglutathione hydrolase-like"/>
    <property type="match status" value="1"/>
</dbReference>
<evidence type="ECO:0000256" key="6">
    <source>
        <dbReference type="ARBA" id="ARBA00022884"/>
    </source>
</evidence>
<dbReference type="InterPro" id="IPR055132">
    <property type="entry name" value="RNase_J_b_CASP"/>
</dbReference>
<proteinExistence type="predicted"/>
<dbReference type="GO" id="GO:0003723">
    <property type="term" value="F:RNA binding"/>
    <property type="evidence" value="ECO:0007669"/>
    <property type="project" value="UniProtKB-KW"/>
</dbReference>
<dbReference type="SMART" id="SM00849">
    <property type="entry name" value="Lactamase_B"/>
    <property type="match status" value="1"/>
</dbReference>
<dbReference type="AlphaFoldDB" id="A0A0S2KHH5"/>
<keyword evidence="6" id="KW-0694">RNA-binding</keyword>
<gene>
    <name evidence="8" type="ORF">PS2015_2846</name>
</gene>
<feature type="domain" description="Metallo-beta-lactamase" evidence="7">
    <location>
        <begin position="20"/>
        <end position="202"/>
    </location>
</feature>
<dbReference type="GO" id="GO:0046872">
    <property type="term" value="F:metal ion binding"/>
    <property type="evidence" value="ECO:0007669"/>
    <property type="project" value="UniProtKB-KW"/>
</dbReference>
<dbReference type="KEGG" id="pspi:PS2015_2846"/>
<dbReference type="SUPFAM" id="SSF56281">
    <property type="entry name" value="Metallo-hydrolase/oxidoreductase"/>
    <property type="match status" value="1"/>
</dbReference>
<keyword evidence="5" id="KW-0269">Exonuclease</keyword>
<dbReference type="PANTHER" id="PTHR43694">
    <property type="entry name" value="RIBONUCLEASE J"/>
    <property type="match status" value="1"/>
</dbReference>
<dbReference type="Gene3D" id="3.40.50.10710">
    <property type="entry name" value="Metallo-hydrolase/oxidoreductase"/>
    <property type="match status" value="1"/>
</dbReference>
<keyword evidence="3" id="KW-0378">Hydrolase</keyword>
<protein>
    <submittedName>
        <fullName evidence="8">Metallo-beta-lactamase family protein</fullName>
    </submittedName>
</protein>
<name>A0A0S2KHH5_9GAMM</name>
<accession>A0A0S2KHH5</accession>
<dbReference type="PATRIC" id="fig|1249552.3.peg.2873"/>
<dbReference type="InterPro" id="IPR036866">
    <property type="entry name" value="RibonucZ/Hydroxyglut_hydro"/>
</dbReference>
<dbReference type="InterPro" id="IPR011108">
    <property type="entry name" value="RMMBL"/>
</dbReference>